<protein>
    <submittedName>
        <fullName evidence="1">Uncharacterized protein</fullName>
    </submittedName>
</protein>
<evidence type="ECO:0000313" key="2">
    <source>
        <dbReference type="Proteomes" id="UP000556843"/>
    </source>
</evidence>
<evidence type="ECO:0000313" key="1">
    <source>
        <dbReference type="EMBL" id="NUV73850.1"/>
    </source>
</evidence>
<dbReference type="EMBL" id="JAANNW010000005">
    <property type="protein sequence ID" value="NUV73850.1"/>
    <property type="molecule type" value="Genomic_DNA"/>
</dbReference>
<name>A0ACC7XWP8_9ACTN</name>
<keyword evidence="2" id="KW-1185">Reference proteome</keyword>
<dbReference type="Proteomes" id="UP000556843">
    <property type="component" value="Unassembled WGS sequence"/>
</dbReference>
<comment type="caution">
    <text evidence="1">The sequence shown here is derived from an EMBL/GenBank/DDBJ whole genome shotgun (WGS) entry which is preliminary data.</text>
</comment>
<reference evidence="1" key="1">
    <citation type="submission" date="2020-03" db="EMBL/GenBank/DDBJ databases">
        <title>Complete genome sequence of sixteen Streptomyces strains facilitates identification of candidate genes involved in plant growth-promotion in grain legumes and cereals.</title>
        <authorList>
            <person name="Gopalakrishnan S."/>
            <person name="Thakur V."/>
            <person name="Saxena R."/>
            <person name="Vadlamudi S."/>
            <person name="Purohit S."/>
            <person name="Kumar V."/>
            <person name="Rathore A."/>
            <person name="Chitikineni A."/>
            <person name="Varshney R.K."/>
        </authorList>
    </citation>
    <scope>NUCLEOTIDE SEQUENCE</scope>
    <source>
        <strain evidence="1">CAI-93</strain>
    </source>
</reference>
<sequence length="73" mass="7820">MTTEPTSPPHDDAGGRRAAQNAQPHGALCLPCQELALAEAVAKAEYDWSRATDCRVLMKRHRESGECVAGQSA</sequence>
<proteinExistence type="predicted"/>
<accession>A0ACC7XWP8</accession>
<organism evidence="1 2">
    <name type="scientific">Streptomyces fungicidicus</name>
    <dbReference type="NCBI Taxonomy" id="68203"/>
    <lineage>
        <taxon>Bacteria</taxon>
        <taxon>Bacillati</taxon>
        <taxon>Actinomycetota</taxon>
        <taxon>Actinomycetes</taxon>
        <taxon>Kitasatosporales</taxon>
        <taxon>Streptomycetaceae</taxon>
        <taxon>Streptomyces</taxon>
    </lineage>
</organism>
<gene>
    <name evidence="1" type="ORF">G6W56_06620</name>
</gene>